<comment type="caution">
    <text evidence="1">The sequence shown here is derived from an EMBL/GenBank/DDBJ whole genome shotgun (WGS) entry which is preliminary data.</text>
</comment>
<proteinExistence type="predicted"/>
<name>A0A833S1F0_PHYIN</name>
<organism evidence="1 2">
    <name type="scientific">Phytophthora infestans</name>
    <name type="common">Potato late blight agent</name>
    <name type="synonym">Botrytis infestans</name>
    <dbReference type="NCBI Taxonomy" id="4787"/>
    <lineage>
        <taxon>Eukaryota</taxon>
        <taxon>Sar</taxon>
        <taxon>Stramenopiles</taxon>
        <taxon>Oomycota</taxon>
        <taxon>Peronosporomycetes</taxon>
        <taxon>Peronosporales</taxon>
        <taxon>Peronosporaceae</taxon>
        <taxon>Phytophthora</taxon>
    </lineage>
</organism>
<dbReference type="EMBL" id="WSZM01000226">
    <property type="protein sequence ID" value="KAF4037902.1"/>
    <property type="molecule type" value="Genomic_DNA"/>
</dbReference>
<dbReference type="AlphaFoldDB" id="A0A833S1F0"/>
<gene>
    <name evidence="1" type="ORF">GN244_ATG10029</name>
</gene>
<keyword evidence="2" id="KW-1185">Reference proteome</keyword>
<accession>A0A833S1F0</accession>
<sequence length="108" mass="11874">MCLVARLMKISNAMKITAMIDNKSTIKRLTNGKNSDAQKTVDCKFFSIREAVENGELELTYCPTTVMLADAFTKALPTTRFQELRDLLGVAPNQHASSTGGDVLEHPV</sequence>
<protein>
    <submittedName>
        <fullName evidence="1">Putative integrase catalytic domain-containing protein</fullName>
    </submittedName>
</protein>
<dbReference type="CDD" id="cd09272">
    <property type="entry name" value="RNase_HI_RT_Ty1"/>
    <property type="match status" value="1"/>
</dbReference>
<evidence type="ECO:0000313" key="1">
    <source>
        <dbReference type="EMBL" id="KAF4037902.1"/>
    </source>
</evidence>
<reference evidence="1" key="1">
    <citation type="submission" date="2020-04" db="EMBL/GenBank/DDBJ databases">
        <title>Hybrid Assembly of Korean Phytophthora infestans isolates.</title>
        <authorList>
            <person name="Prokchorchik M."/>
            <person name="Lee Y."/>
            <person name="Seo J."/>
            <person name="Cho J.-H."/>
            <person name="Park Y.-E."/>
            <person name="Jang D.-C."/>
            <person name="Im J.-S."/>
            <person name="Choi J.-G."/>
            <person name="Park H.-J."/>
            <person name="Lee G.-B."/>
            <person name="Lee Y.-G."/>
            <person name="Hong S.-Y."/>
            <person name="Cho K."/>
            <person name="Sohn K.H."/>
        </authorList>
    </citation>
    <scope>NUCLEOTIDE SEQUENCE</scope>
    <source>
        <strain evidence="1">KR_1_A1</strain>
    </source>
</reference>
<dbReference type="Proteomes" id="UP000602510">
    <property type="component" value="Unassembled WGS sequence"/>
</dbReference>
<evidence type="ECO:0000313" key="2">
    <source>
        <dbReference type="Proteomes" id="UP000602510"/>
    </source>
</evidence>